<evidence type="ECO:0000313" key="8">
    <source>
        <dbReference type="Proteomes" id="UP000186004"/>
    </source>
</evidence>
<dbReference type="InterPro" id="IPR017853">
    <property type="entry name" value="GH"/>
</dbReference>
<dbReference type="InterPro" id="IPR011050">
    <property type="entry name" value="Pectin_lyase_fold/virulence"/>
</dbReference>
<evidence type="ECO:0000313" key="7">
    <source>
        <dbReference type="EMBL" id="SIR83986.1"/>
    </source>
</evidence>
<dbReference type="Pfam" id="PF12708">
    <property type="entry name" value="Pect-lyase_RHGA_epim"/>
    <property type="match status" value="1"/>
</dbReference>
<dbReference type="AlphaFoldDB" id="A0A1N7E7I8"/>
<reference evidence="7 8" key="1">
    <citation type="submission" date="2017-01" db="EMBL/GenBank/DDBJ databases">
        <authorList>
            <person name="Mah S.A."/>
            <person name="Swanson W.J."/>
            <person name="Moy G.W."/>
            <person name="Vacquier V.D."/>
        </authorList>
    </citation>
    <scope>NUCLEOTIDE SEQUENCE [LARGE SCALE GENOMIC DNA]</scope>
    <source>
        <strain evidence="7 8">DSM 45758</strain>
    </source>
</reference>
<feature type="domain" description="Rhamnogalacturonase A/B/Epimerase-like pectate lyase" evidence="6">
    <location>
        <begin position="643"/>
        <end position="698"/>
    </location>
</feature>
<dbReference type="PROSITE" id="PS51318">
    <property type="entry name" value="TAT"/>
    <property type="match status" value="1"/>
</dbReference>
<feature type="region of interest" description="Disordered" evidence="5">
    <location>
        <begin position="509"/>
        <end position="588"/>
    </location>
</feature>
<feature type="compositionally biased region" description="Basic and acidic residues" evidence="5">
    <location>
        <begin position="576"/>
        <end position="588"/>
    </location>
</feature>
<proteinExistence type="inferred from homology"/>
<dbReference type="InterPro" id="IPR013780">
    <property type="entry name" value="Glyco_hydro_b"/>
</dbReference>
<dbReference type="PANTHER" id="PTHR31339">
    <property type="entry name" value="PECTIN LYASE-RELATED"/>
    <property type="match status" value="1"/>
</dbReference>
<dbReference type="Proteomes" id="UP000186004">
    <property type="component" value="Unassembled WGS sequence"/>
</dbReference>
<dbReference type="InterPro" id="IPR051801">
    <property type="entry name" value="GH28_Enzymes"/>
</dbReference>
<feature type="compositionally biased region" description="Basic and acidic residues" evidence="5">
    <location>
        <begin position="540"/>
        <end position="553"/>
    </location>
</feature>
<keyword evidence="3 4" id="KW-0326">Glycosidase</keyword>
<dbReference type="InterPro" id="IPR006311">
    <property type="entry name" value="TAT_signal"/>
</dbReference>
<dbReference type="Gene3D" id="3.20.20.80">
    <property type="entry name" value="Glycosidases"/>
    <property type="match status" value="1"/>
</dbReference>
<dbReference type="Pfam" id="PF00295">
    <property type="entry name" value="Glyco_hydro_28"/>
    <property type="match status" value="1"/>
</dbReference>
<dbReference type="EMBL" id="FTNF01000021">
    <property type="protein sequence ID" value="SIR83986.1"/>
    <property type="molecule type" value="Genomic_DNA"/>
</dbReference>
<dbReference type="Gene3D" id="2.160.20.10">
    <property type="entry name" value="Single-stranded right-handed beta-helix, Pectin lyase-like"/>
    <property type="match status" value="1"/>
</dbReference>
<sequence>MDPHNEAVDGAARLTAPTRLRPGLLRRSLVAGALATGLVAAVALPATADTAAATSLTLTATVDGRNAVLSGEFQGSVESADFAHGYLTRERMAERLQTLGPQGVIRLGGYSMDLVWPAFGEWTDVPAPPEAIGGTVDQSDLDHLKELLDATGWKVTLGAPLKTVIDPSKIKNPARDPSPDVSLEQVVAEVTAAHEALGEDLIGVELGNEYDNVTTLTEAELWETAKQYRVAIDQALPHANLKVIGPSANTAKTNTRLEGFVSAALADTATEPKQVLGELASHWYPWSHCGSSRVTVEQLMSPLTYTNTRSKLAGIMAVDDQLHGTVPVTVNESNNASCSGMPEVSNSYATALWSLDYLLQAAQSGVDRLQFHTNTTGVCGDFKPRDSADYPISYRYYGAFCAATQASLEADELSANPLYYGIWAFRQVPQGRFVDLDVADEHLDKLRAYAVEGEAGALTVVLINVQDPARAESTQDAVTLNLPAACRTGRQVTLRSDAPEGLASLDAGQISLGGQDRGTHGRRQRYAAGGRRSGRPPVGHGDRGTGHRPDRHLLALSTGRSRPGGTGPPVPDPVPTDDRESAMTTEHSRRNVLRWAAATGAAAALTPLVGGRAYADPMRAGNPWARARYISAKVGRPHFPDRWFDVTRYGAVGDGVTDCTAAIRRAVEACHTAGGGHVLVPAGRFATGPIHLLSNVDLHVTADAVVLFSQNPADYLPAVLTRFEGVELYNYSPLIYAYGQENIGVTGAGTLDGQADNAHWWPWKGKTEYGWKPGDPKQDDARARLFAMAEQGVPVAQRVFGEGDYLRSSFIEPYRCRNVLIEGVTIVRSPMWEIHPTLSTNVLIQGVTVDSHGPNNDGCDPESSRLVVIRDCTFDTGDDCIAIKSGRNADGRRVAVPSEDILIEGCVMRDGHGGVTIGSEMSGGVRNVFVDDCEMSSPNLDIALRFKTNSVRGGFITGFHARDIRIGEVASAVIDINFYYEEGPGYGFNPVVGDIDVRDLTVRSAGRALNLRGYSDAHIRGVTLTDIDFGTTSSPDVVEYVDDLVLRNVLENGVPLEPASA</sequence>
<dbReference type="SMART" id="SM00710">
    <property type="entry name" value="PbH1"/>
    <property type="match status" value="4"/>
</dbReference>
<comment type="similarity">
    <text evidence="1 4">Belongs to the glycosyl hydrolase 28 family.</text>
</comment>
<dbReference type="STRING" id="1198245.SAMN05444858_12137"/>
<dbReference type="PANTHER" id="PTHR31339:SF9">
    <property type="entry name" value="PLASMIN AND FIBRONECTIN-BINDING PROTEIN A"/>
    <property type="match status" value="1"/>
</dbReference>
<evidence type="ECO:0000256" key="2">
    <source>
        <dbReference type="ARBA" id="ARBA00022801"/>
    </source>
</evidence>
<protein>
    <submittedName>
        <fullName evidence="7">TAT (Twin-arginine translocation) pathway signal sequence</fullName>
    </submittedName>
</protein>
<dbReference type="GO" id="GO:0004650">
    <property type="term" value="F:polygalacturonase activity"/>
    <property type="evidence" value="ECO:0007669"/>
    <property type="project" value="InterPro"/>
</dbReference>
<evidence type="ECO:0000256" key="1">
    <source>
        <dbReference type="ARBA" id="ARBA00008834"/>
    </source>
</evidence>
<dbReference type="InterPro" id="IPR024535">
    <property type="entry name" value="RHGA/B-epi-like_pectate_lyase"/>
</dbReference>
<dbReference type="Gene3D" id="2.60.40.1180">
    <property type="entry name" value="Golgi alpha-mannosidase II"/>
    <property type="match status" value="1"/>
</dbReference>
<gene>
    <name evidence="7" type="ORF">SAMN05444858_12137</name>
</gene>
<feature type="compositionally biased region" description="Low complexity" evidence="5">
    <location>
        <begin position="526"/>
        <end position="539"/>
    </location>
</feature>
<keyword evidence="8" id="KW-1185">Reference proteome</keyword>
<dbReference type="InterPro" id="IPR006626">
    <property type="entry name" value="PbH1"/>
</dbReference>
<accession>A0A1N7E7I8</accession>
<evidence type="ECO:0000259" key="6">
    <source>
        <dbReference type="Pfam" id="PF12708"/>
    </source>
</evidence>
<dbReference type="InterPro" id="IPR012334">
    <property type="entry name" value="Pectin_lyas_fold"/>
</dbReference>
<dbReference type="GO" id="GO:0005975">
    <property type="term" value="P:carbohydrate metabolic process"/>
    <property type="evidence" value="ECO:0007669"/>
    <property type="project" value="InterPro"/>
</dbReference>
<dbReference type="Pfam" id="PF10518">
    <property type="entry name" value="TAT_signal"/>
    <property type="match status" value="1"/>
</dbReference>
<dbReference type="InterPro" id="IPR019546">
    <property type="entry name" value="TAT_signal_bac_arc"/>
</dbReference>
<dbReference type="PROSITE" id="PS00502">
    <property type="entry name" value="POLYGALACTURONASE"/>
    <property type="match status" value="1"/>
</dbReference>
<evidence type="ECO:0000256" key="5">
    <source>
        <dbReference type="SAM" id="MobiDB-lite"/>
    </source>
</evidence>
<dbReference type="InterPro" id="IPR000743">
    <property type="entry name" value="Glyco_hydro_28"/>
</dbReference>
<dbReference type="SUPFAM" id="SSF51445">
    <property type="entry name" value="(Trans)glycosidases"/>
    <property type="match status" value="1"/>
</dbReference>
<evidence type="ECO:0000256" key="3">
    <source>
        <dbReference type="ARBA" id="ARBA00023295"/>
    </source>
</evidence>
<keyword evidence="2 4" id="KW-0378">Hydrolase</keyword>
<organism evidence="7 8">
    <name type="scientific">Micromonospora avicenniae</name>
    <dbReference type="NCBI Taxonomy" id="1198245"/>
    <lineage>
        <taxon>Bacteria</taxon>
        <taxon>Bacillati</taxon>
        <taxon>Actinomycetota</taxon>
        <taxon>Actinomycetes</taxon>
        <taxon>Micromonosporales</taxon>
        <taxon>Micromonosporaceae</taxon>
        <taxon>Micromonospora</taxon>
    </lineage>
</organism>
<dbReference type="SUPFAM" id="SSF51126">
    <property type="entry name" value="Pectin lyase-like"/>
    <property type="match status" value="1"/>
</dbReference>
<dbReference type="RefSeq" id="WP_217696845.1">
    <property type="nucleotide sequence ID" value="NZ_FTNF01000021.1"/>
</dbReference>
<evidence type="ECO:0000256" key="4">
    <source>
        <dbReference type="RuleBase" id="RU361169"/>
    </source>
</evidence>
<name>A0A1N7E7I8_9ACTN</name>